<protein>
    <submittedName>
        <fullName evidence="3">Uncharacterized protein</fullName>
    </submittedName>
</protein>
<sequence length="950" mass="110096">MSRLDSYRLTKSKSLSRFKYPLPSENNEISKTSKYLPTVTPTSSVAHIKQTKTILPKPKTQPKPPPPQPDVPMVEKAKKLIDELIQLIINICQKNDTTPEIEEDFKPSMTSVQKSLPEFYRQSLNYFATLKKLQDSAKQNMILSSALVKKPFIQFSQDWKSFSETIEKLYVEKPPPQGRHITMNFLSISHTLDSILKVNNQRIHPCTTLSETCLSIQSLCDKLNESIINLFSQPTFPNFETDLLSTYKHDVKAFLRILSKAFVSEFPKNGIQIYDLMCIKSDVFAQVSEILSSLESAFTFQSVLEKAILIRNEVNSLLTVIFDQLSIDFFVVKPNPEMLEKIQKENELLEKKLQTEKKVVVKKTIEKNYITAFAQNVSPKIGVEVHRDNQKNLQLIEERIFQILEKVELQKNEIQRLRDRINQMDSYEELYKTQSETYNSMMSQKKSEIQMKDRQIQGFDSQIDELKEKINKKNETIYSIQCQVCDLRDVLANKLGKPVLDQSPQSAIPDMSTMLDSLDSIKESQIQVIEKNKEFNEILDFLKAITNTDSESLIEQGKVIEKIIQEQKDEIIHLKETIEIEKKNNEQKVVELNEKIENEKIQSASNLQLQNESNKESIDSFISQLKPILDGSEMNTFDEVIHSISNKINELNSKIIEKEEKLKEKSRKKKELKSLLIESYEFPKDWSFRVVVQQIINTKNLMRNIPAELQQKMDDQEERIKTLYTRLLGIAKLNIQSYPEGEFEVNSMMNSMFQIIDKVQDDVELCSKDSTFLKTAKILRNCIESLEQRLGLYLGRKKKEAKTLTNEELMDRINHYIDSILDPDFNSQFMKVNEIKSYFKQLRVDSSALPSEYIPAFCKVFDQMEQSLDVLPQFGQILKAIFDSLFAEENCQSHMKDEVFAGVEEQVELLQSTLNQINEDDVDSNLFYVLSNFVQLSHILITRITKSIFT</sequence>
<organism evidence="3 4">
    <name type="scientific">Tritrichomonas musculus</name>
    <dbReference type="NCBI Taxonomy" id="1915356"/>
    <lineage>
        <taxon>Eukaryota</taxon>
        <taxon>Metamonada</taxon>
        <taxon>Parabasalia</taxon>
        <taxon>Tritrichomonadida</taxon>
        <taxon>Tritrichomonadidae</taxon>
        <taxon>Tritrichomonas</taxon>
    </lineage>
</organism>
<feature type="region of interest" description="Disordered" evidence="2">
    <location>
        <begin position="40"/>
        <end position="70"/>
    </location>
</feature>
<dbReference type="Proteomes" id="UP001470230">
    <property type="component" value="Unassembled WGS sequence"/>
</dbReference>
<proteinExistence type="predicted"/>
<evidence type="ECO:0000313" key="3">
    <source>
        <dbReference type="EMBL" id="KAK8876364.1"/>
    </source>
</evidence>
<evidence type="ECO:0000256" key="1">
    <source>
        <dbReference type="SAM" id="Coils"/>
    </source>
</evidence>
<name>A0ABR2JEJ4_9EUKA</name>
<evidence type="ECO:0000313" key="4">
    <source>
        <dbReference type="Proteomes" id="UP001470230"/>
    </source>
</evidence>
<keyword evidence="1" id="KW-0175">Coiled coil</keyword>
<keyword evidence="4" id="KW-1185">Reference proteome</keyword>
<dbReference type="EMBL" id="JAPFFF010000012">
    <property type="protein sequence ID" value="KAK8876364.1"/>
    <property type="molecule type" value="Genomic_DNA"/>
</dbReference>
<evidence type="ECO:0000256" key="2">
    <source>
        <dbReference type="SAM" id="MobiDB-lite"/>
    </source>
</evidence>
<comment type="caution">
    <text evidence="3">The sequence shown here is derived from an EMBL/GenBank/DDBJ whole genome shotgun (WGS) entry which is preliminary data.</text>
</comment>
<gene>
    <name evidence="3" type="ORF">M9Y10_006566</name>
</gene>
<feature type="coiled-coil region" evidence="1">
    <location>
        <begin position="641"/>
        <end position="678"/>
    </location>
</feature>
<accession>A0ABR2JEJ4</accession>
<feature type="coiled-coil region" evidence="1">
    <location>
        <begin position="564"/>
        <end position="602"/>
    </location>
</feature>
<feature type="coiled-coil region" evidence="1">
    <location>
        <begin position="400"/>
        <end position="483"/>
    </location>
</feature>
<feature type="compositionally biased region" description="Pro residues" evidence="2">
    <location>
        <begin position="59"/>
        <end position="70"/>
    </location>
</feature>
<reference evidence="3 4" key="1">
    <citation type="submission" date="2024-04" db="EMBL/GenBank/DDBJ databases">
        <title>Tritrichomonas musculus Genome.</title>
        <authorList>
            <person name="Alves-Ferreira E."/>
            <person name="Grigg M."/>
            <person name="Lorenzi H."/>
            <person name="Galac M."/>
        </authorList>
    </citation>
    <scope>NUCLEOTIDE SEQUENCE [LARGE SCALE GENOMIC DNA]</scope>
    <source>
        <strain evidence="3 4">EAF2021</strain>
    </source>
</reference>